<dbReference type="AlphaFoldDB" id="A0AAW2Q5Q0"/>
<comment type="caution">
    <text evidence="7">The sequence shown here is derived from an EMBL/GenBank/DDBJ whole genome shotgun (WGS) entry which is preliminary data.</text>
</comment>
<dbReference type="EC" id="2.4.1.-" evidence="5"/>
<dbReference type="InterPro" id="IPR029993">
    <property type="entry name" value="GAUT"/>
</dbReference>
<dbReference type="EMBL" id="JACGWM010000007">
    <property type="protein sequence ID" value="KAL0363097.1"/>
    <property type="molecule type" value="Genomic_DNA"/>
</dbReference>
<dbReference type="InterPro" id="IPR029044">
    <property type="entry name" value="Nucleotide-diphossugar_trans"/>
</dbReference>
<feature type="compositionally biased region" description="Basic and acidic residues" evidence="6">
    <location>
        <begin position="204"/>
        <end position="218"/>
    </location>
</feature>
<evidence type="ECO:0000256" key="3">
    <source>
        <dbReference type="ARBA" id="ARBA00022676"/>
    </source>
</evidence>
<evidence type="ECO:0000256" key="5">
    <source>
        <dbReference type="RuleBase" id="RU362027"/>
    </source>
</evidence>
<dbReference type="Pfam" id="PF01501">
    <property type="entry name" value="Glyco_transf_8"/>
    <property type="match status" value="1"/>
</dbReference>
<evidence type="ECO:0000256" key="6">
    <source>
        <dbReference type="SAM" id="MobiDB-lite"/>
    </source>
</evidence>
<sequence>MRMKLRRSVLFLLLVTVFAPIVLYTDTLGAYFTSSSSRNEFVEDVSAFTFAGEVRPLNVLPQESSATLKEPLGIVFSEHSTESSSNYSDASARENARITRQLAGELGEDGISSTSNLRTSGGENRSLDENPIRQVTNEVHEAAVETGGKSPERTESTGNISRVVGENNVKNEISSKHSEGTSENVSNKMELKHPERSSQTSAKDISRKQVKSRTEKQNEQTVLPDAHICQFKDQLIRARIYLSLSATRNNPHFIKELRLRMKEILRTLGEATKDSELPKNALEKLKAMEQTLSRGKQIQDDCATVVKKLRAMLHSTEEQLRVHKKQTLFLTHLTANTMPKGLHCLPLRLSTDYFRLNKSQRHFVNEEKLDDPKLYHYALFSDNVLAAAVVVNSTITHAKDPSKHVFHIVTDKLNYAAMRMWFLANPPGEATIQVQNVQEFTWLNSSYSPVLRQLGSASMIDYYFKSRRAEPDSSLKFRNPKYLSIMNHLRFYLPEIFPKLDKVLFLDDDIVVQKDLTGLWSLDLRGKVIGVVETCGESFHRFDRYLNFSNPLISENFNPRACGWAFGMNIFDLDEWRKQNITEVYHKWQNLNHDRLLWKLGTLPPGLITFWNRTYTLDKSWHVLGLGYDPNVPQKDIEPAAVIHYNGNLKPWLEIGIPKFRHYWAKFVDYDHMYLQECNIAP</sequence>
<protein>
    <recommendedName>
        <fullName evidence="5">Hexosyltransferase</fullName>
        <ecNumber evidence="5">2.4.1.-</ecNumber>
    </recommendedName>
</protein>
<dbReference type="SUPFAM" id="SSF53448">
    <property type="entry name" value="Nucleotide-diphospho-sugar transferases"/>
    <property type="match status" value="1"/>
</dbReference>
<comment type="subcellular location">
    <subcellularLocation>
        <location evidence="5">Golgi apparatus membrane</location>
        <topology evidence="5">Single-pass type II membrane protein</topology>
    </subcellularLocation>
</comment>
<organism evidence="7">
    <name type="scientific">Sesamum calycinum</name>
    <dbReference type="NCBI Taxonomy" id="2727403"/>
    <lineage>
        <taxon>Eukaryota</taxon>
        <taxon>Viridiplantae</taxon>
        <taxon>Streptophyta</taxon>
        <taxon>Embryophyta</taxon>
        <taxon>Tracheophyta</taxon>
        <taxon>Spermatophyta</taxon>
        <taxon>Magnoliopsida</taxon>
        <taxon>eudicotyledons</taxon>
        <taxon>Gunneridae</taxon>
        <taxon>Pentapetalae</taxon>
        <taxon>asterids</taxon>
        <taxon>lamiids</taxon>
        <taxon>Lamiales</taxon>
        <taxon>Pedaliaceae</taxon>
        <taxon>Sesamum</taxon>
    </lineage>
</organism>
<feature type="region of interest" description="Disordered" evidence="6">
    <location>
        <begin position="104"/>
        <end position="220"/>
    </location>
</feature>
<evidence type="ECO:0000313" key="7">
    <source>
        <dbReference type="EMBL" id="KAL0363097.1"/>
    </source>
</evidence>
<keyword evidence="5" id="KW-0333">Golgi apparatus</keyword>
<evidence type="ECO:0000256" key="2">
    <source>
        <dbReference type="ARBA" id="ARBA00006351"/>
    </source>
</evidence>
<comment type="pathway">
    <text evidence="1 5">Glycan metabolism; pectin biosynthesis.</text>
</comment>
<dbReference type="GO" id="GO:0047262">
    <property type="term" value="F:polygalacturonate 4-alpha-galacturonosyltransferase activity"/>
    <property type="evidence" value="ECO:0007669"/>
    <property type="project" value="InterPro"/>
</dbReference>
<dbReference type="InterPro" id="IPR002495">
    <property type="entry name" value="Glyco_trans_8"/>
</dbReference>
<proteinExistence type="inferred from homology"/>
<keyword evidence="4" id="KW-0808">Transferase</keyword>
<dbReference type="Gene3D" id="3.90.550.10">
    <property type="entry name" value="Spore Coat Polysaccharide Biosynthesis Protein SpsA, Chain A"/>
    <property type="match status" value="1"/>
</dbReference>
<keyword evidence="5" id="KW-0961">Cell wall biogenesis/degradation</keyword>
<comment type="similarity">
    <text evidence="2 5">Belongs to the glycosyltransferase 8 family.</text>
</comment>
<dbReference type="GO" id="GO:0071555">
    <property type="term" value="P:cell wall organization"/>
    <property type="evidence" value="ECO:0007669"/>
    <property type="project" value="UniProtKB-KW"/>
</dbReference>
<dbReference type="PANTHER" id="PTHR32116:SF7">
    <property type="entry name" value="GALACTURONOSYLTRANSFERASE 4-RELATED"/>
    <property type="match status" value="1"/>
</dbReference>
<accession>A0AAW2Q5Q0</accession>
<evidence type="ECO:0000256" key="1">
    <source>
        <dbReference type="ARBA" id="ARBA00004877"/>
    </source>
</evidence>
<dbReference type="PANTHER" id="PTHR32116">
    <property type="entry name" value="GALACTURONOSYLTRANSFERASE 4-RELATED"/>
    <property type="match status" value="1"/>
</dbReference>
<dbReference type="GO" id="GO:0000139">
    <property type="term" value="C:Golgi membrane"/>
    <property type="evidence" value="ECO:0007669"/>
    <property type="project" value="UniProtKB-SubCell"/>
</dbReference>
<feature type="compositionally biased region" description="Polar residues" evidence="6">
    <location>
        <begin position="111"/>
        <end position="123"/>
    </location>
</feature>
<dbReference type="CDD" id="cd06429">
    <property type="entry name" value="GT8_like_1"/>
    <property type="match status" value="1"/>
</dbReference>
<reference evidence="7" key="2">
    <citation type="journal article" date="2024" name="Plant">
        <title>Genomic evolution and insights into agronomic trait innovations of Sesamum species.</title>
        <authorList>
            <person name="Miao H."/>
            <person name="Wang L."/>
            <person name="Qu L."/>
            <person name="Liu H."/>
            <person name="Sun Y."/>
            <person name="Le M."/>
            <person name="Wang Q."/>
            <person name="Wei S."/>
            <person name="Zheng Y."/>
            <person name="Lin W."/>
            <person name="Duan Y."/>
            <person name="Cao H."/>
            <person name="Xiong S."/>
            <person name="Wang X."/>
            <person name="Wei L."/>
            <person name="Li C."/>
            <person name="Ma Q."/>
            <person name="Ju M."/>
            <person name="Zhao R."/>
            <person name="Li G."/>
            <person name="Mu C."/>
            <person name="Tian Q."/>
            <person name="Mei H."/>
            <person name="Zhang T."/>
            <person name="Gao T."/>
            <person name="Zhang H."/>
        </authorList>
    </citation>
    <scope>NUCLEOTIDE SEQUENCE</scope>
    <source>
        <strain evidence="7">KEN8</strain>
    </source>
</reference>
<keyword evidence="3 5" id="KW-0328">Glycosyltransferase</keyword>
<dbReference type="Pfam" id="PF25557">
    <property type="entry name" value="GAUT_1"/>
    <property type="match status" value="1"/>
</dbReference>
<reference evidence="7" key="1">
    <citation type="submission" date="2020-06" db="EMBL/GenBank/DDBJ databases">
        <authorList>
            <person name="Li T."/>
            <person name="Hu X."/>
            <person name="Zhang T."/>
            <person name="Song X."/>
            <person name="Zhang H."/>
            <person name="Dai N."/>
            <person name="Sheng W."/>
            <person name="Hou X."/>
            <person name="Wei L."/>
        </authorList>
    </citation>
    <scope>NUCLEOTIDE SEQUENCE</scope>
    <source>
        <strain evidence="7">KEN8</strain>
        <tissue evidence="7">Leaf</tissue>
    </source>
</reference>
<gene>
    <name evidence="7" type="ORF">Scaly_1264900</name>
</gene>
<evidence type="ECO:0000256" key="4">
    <source>
        <dbReference type="ARBA" id="ARBA00022679"/>
    </source>
</evidence>
<name>A0AAW2Q5Q0_9LAMI</name>